<dbReference type="PANTHER" id="PTHR24365">
    <property type="entry name" value="TOLL-LIKE RECEPTOR"/>
    <property type="match status" value="1"/>
</dbReference>
<protein>
    <submittedName>
        <fullName evidence="15">CLUMA_CG001944, isoform A</fullName>
    </submittedName>
</protein>
<feature type="domain" description="TIR" evidence="14">
    <location>
        <begin position="882"/>
        <end position="1018"/>
    </location>
</feature>
<name>A0A1J1HJF0_9DIPT</name>
<dbReference type="PANTHER" id="PTHR24365:SF541">
    <property type="entry name" value="PROTEIN TOLL-RELATED"/>
    <property type="match status" value="1"/>
</dbReference>
<feature type="non-terminal residue" evidence="15">
    <location>
        <position position="1"/>
    </location>
</feature>
<dbReference type="Pfam" id="PF13855">
    <property type="entry name" value="LRR_8"/>
    <property type="match status" value="2"/>
</dbReference>
<keyword evidence="4 13" id="KW-0812">Transmembrane</keyword>
<evidence type="ECO:0000256" key="1">
    <source>
        <dbReference type="ARBA" id="ARBA00004479"/>
    </source>
</evidence>
<dbReference type="SMART" id="SM00255">
    <property type="entry name" value="TIR"/>
    <property type="match status" value="1"/>
</dbReference>
<evidence type="ECO:0000256" key="7">
    <source>
        <dbReference type="ARBA" id="ARBA00022989"/>
    </source>
</evidence>
<dbReference type="Proteomes" id="UP000183832">
    <property type="component" value="Unassembled WGS sequence"/>
</dbReference>
<dbReference type="STRING" id="568069.A0A1J1HJF0"/>
<evidence type="ECO:0000256" key="12">
    <source>
        <dbReference type="SAM" id="MobiDB-lite"/>
    </source>
</evidence>
<dbReference type="InterPro" id="IPR001611">
    <property type="entry name" value="Leu-rich_rpt"/>
</dbReference>
<evidence type="ECO:0000256" key="4">
    <source>
        <dbReference type="ARBA" id="ARBA00022692"/>
    </source>
</evidence>
<organism evidence="15 16">
    <name type="scientific">Clunio marinus</name>
    <dbReference type="NCBI Taxonomy" id="568069"/>
    <lineage>
        <taxon>Eukaryota</taxon>
        <taxon>Metazoa</taxon>
        <taxon>Ecdysozoa</taxon>
        <taxon>Arthropoda</taxon>
        <taxon>Hexapoda</taxon>
        <taxon>Insecta</taxon>
        <taxon>Pterygota</taxon>
        <taxon>Neoptera</taxon>
        <taxon>Endopterygota</taxon>
        <taxon>Diptera</taxon>
        <taxon>Nematocera</taxon>
        <taxon>Chironomoidea</taxon>
        <taxon>Chironomidae</taxon>
        <taxon>Clunio</taxon>
    </lineage>
</organism>
<dbReference type="GO" id="GO:0005886">
    <property type="term" value="C:plasma membrane"/>
    <property type="evidence" value="ECO:0007669"/>
    <property type="project" value="TreeGrafter"/>
</dbReference>
<feature type="transmembrane region" description="Helical" evidence="13">
    <location>
        <begin position="829"/>
        <end position="853"/>
    </location>
</feature>
<evidence type="ECO:0000256" key="5">
    <source>
        <dbReference type="ARBA" id="ARBA00022729"/>
    </source>
</evidence>
<proteinExistence type="inferred from homology"/>
<dbReference type="OrthoDB" id="1421090at2759"/>
<dbReference type="PRINTS" id="PR01537">
    <property type="entry name" value="INTRLKN1R1F"/>
</dbReference>
<dbReference type="SMART" id="SM00082">
    <property type="entry name" value="LRRCT"/>
    <property type="match status" value="2"/>
</dbReference>
<feature type="non-terminal residue" evidence="15">
    <location>
        <position position="1113"/>
    </location>
</feature>
<evidence type="ECO:0000256" key="2">
    <source>
        <dbReference type="ARBA" id="ARBA00009634"/>
    </source>
</evidence>
<evidence type="ECO:0000256" key="13">
    <source>
        <dbReference type="SAM" id="Phobius"/>
    </source>
</evidence>
<dbReference type="SUPFAM" id="SSF52058">
    <property type="entry name" value="L domain-like"/>
    <property type="match status" value="2"/>
</dbReference>
<accession>A0A1J1HJF0</accession>
<evidence type="ECO:0000256" key="11">
    <source>
        <dbReference type="ARBA" id="ARBA00023180"/>
    </source>
</evidence>
<dbReference type="PROSITE" id="PS51450">
    <property type="entry name" value="LRR"/>
    <property type="match status" value="5"/>
</dbReference>
<dbReference type="SMART" id="SM00365">
    <property type="entry name" value="LRR_SD22"/>
    <property type="match status" value="7"/>
</dbReference>
<sequence>QIKSILKIPNKKKKVNKSSEKKTPEIPLRISTMMMIKYQGTFLVCVVLFTFMVDFVQSKQRKQNILQCPPTSNCTCMEYNELHIQCPRYEAHVFVRIMNNNKVYFECDNMMGNEYVLIPEIELDEARFLQVMRCPLPHGKSIASYLKNIRIGRIRFFQFVSSGVNQNIPIEAQHFEGLGDIEQFDLRGIENEIKELPHNLFTSMENLTWVRIRVANIHLPVDLFAPLKNLEFLELGHNKLQTLEPGFLRNQQKLVHLNLWGNSLRNLSKNSFIGLEMVRELDLSTNNMEKLKSDTFFHLVNLTEINLSSNNFSSLPARLFANNKKLKALKLLENRVPLSLPNKWLANLNSLTTVYIKCELQNIPEDIFEGSHNIEIIHLANNAIENLPENLLVNQNNLRELDLTGNRIPELYDAVFLGCSSLKKLSLTRNRLKIISNYSFKPLSRLTHLYLNDNQILKIEPKAFKGITSVEFITLENNKLNFQNGEEIIYDGVSIKTDTGPFQSLQRLEYLNLGNNSITAIFEDYTLMSLKTLNLSNNQISRLSTSDLESLTRSGPTIDLTHNQIEEINFAQDMDPTMSAVNVLLDDNPLVCDCRILHFIKHLKKISGSKIESNSNIEVSVGNLKCANPDKMADRFVRDINPLELICPLDNIQTAKRRCPNGCSCEARPEDRHLLIHCTTTVDINQLPIATDTNFVGAELNIGNGNLTKLPTISKSPGYSNVTKLFANGNRISSIMIENIPNHLRVLNLKDNNLKQLNDSVIKFISNSSYIEQLFLSNNPWQCDCKSLEFMNFVQKFRQKILDYSEVKCKDGRKFNVLKPSDLCSDDNIFVIIISTITALLGLILGGLVALYYKYQKKIKMWLYSHKSCMWLVTEDELDKDKRYDAFVSYSHRDQDFVADFLLPELENGTIPYKLCVHERDWTPGLEISTQISNSVNDAKRTIIVMSSNYLQSNWAQWEFRVAQSHAATEKRSRIIVILYGDIGDINKLEPDIRDYLKLNTYVKWGDKWFWEKLKYAMPHVKSSERMEKLKGLTKTSIKNFLLPELENGTIPCKLCVHERDWTPGLEISTQISNSVNDAKRTIIVMSSNYLQSDWAKWEFRVAQSHAATEKRS</sequence>
<keyword evidence="16" id="KW-1185">Reference proteome</keyword>
<keyword evidence="7 13" id="KW-1133">Transmembrane helix</keyword>
<gene>
    <name evidence="15" type="primary">similar to Protein toll</name>
    <name evidence="15" type="ORF">CLUMA_CG001944</name>
</gene>
<evidence type="ECO:0000256" key="10">
    <source>
        <dbReference type="ARBA" id="ARBA00023170"/>
    </source>
</evidence>
<keyword evidence="10" id="KW-0675">Receptor</keyword>
<comment type="subcellular location">
    <subcellularLocation>
        <location evidence="1">Membrane</location>
        <topology evidence="1">Single-pass type I membrane protein</topology>
    </subcellularLocation>
</comment>
<keyword evidence="5" id="KW-0732">Signal</keyword>
<dbReference type="SUPFAM" id="SSF52200">
    <property type="entry name" value="Toll/Interleukin receptor TIR domain"/>
    <property type="match status" value="2"/>
</dbReference>
<keyword evidence="11" id="KW-0325">Glycoprotein</keyword>
<feature type="region of interest" description="Disordered" evidence="12">
    <location>
        <begin position="1"/>
        <end position="21"/>
    </location>
</feature>
<dbReference type="InterPro" id="IPR035897">
    <property type="entry name" value="Toll_tir_struct_dom_sf"/>
</dbReference>
<dbReference type="InterPro" id="IPR032675">
    <property type="entry name" value="LRR_dom_sf"/>
</dbReference>
<dbReference type="SMART" id="SM00369">
    <property type="entry name" value="LRR_TYP"/>
    <property type="match status" value="12"/>
</dbReference>
<keyword evidence="3" id="KW-0433">Leucine-rich repeat</keyword>
<evidence type="ECO:0000256" key="8">
    <source>
        <dbReference type="ARBA" id="ARBA00023027"/>
    </source>
</evidence>
<keyword evidence="9 13" id="KW-0472">Membrane</keyword>
<dbReference type="InterPro" id="IPR000157">
    <property type="entry name" value="TIR_dom"/>
</dbReference>
<reference evidence="15 16" key="1">
    <citation type="submission" date="2015-04" db="EMBL/GenBank/DDBJ databases">
        <authorList>
            <person name="Syromyatnikov M.Y."/>
            <person name="Popov V.N."/>
        </authorList>
    </citation>
    <scope>NUCLEOTIDE SEQUENCE [LARGE SCALE GENOMIC DNA]</scope>
</reference>
<dbReference type="Gene3D" id="3.80.10.10">
    <property type="entry name" value="Ribonuclease Inhibitor"/>
    <property type="match status" value="3"/>
</dbReference>
<dbReference type="InterPro" id="IPR003591">
    <property type="entry name" value="Leu-rich_rpt_typical-subtyp"/>
</dbReference>
<dbReference type="EMBL" id="CVRI01000006">
    <property type="protein sequence ID" value="CRK88159.1"/>
    <property type="molecule type" value="Genomic_DNA"/>
</dbReference>
<evidence type="ECO:0000256" key="3">
    <source>
        <dbReference type="ARBA" id="ARBA00022614"/>
    </source>
</evidence>
<dbReference type="Gene3D" id="3.40.50.10140">
    <property type="entry name" value="Toll/interleukin-1 receptor homology (TIR) domain"/>
    <property type="match status" value="2"/>
</dbReference>
<dbReference type="InterPro" id="IPR025875">
    <property type="entry name" value="Leu-rich_rpt_4"/>
</dbReference>
<evidence type="ECO:0000259" key="14">
    <source>
        <dbReference type="PROSITE" id="PS50104"/>
    </source>
</evidence>
<dbReference type="Pfam" id="PF12799">
    <property type="entry name" value="LRR_4"/>
    <property type="match status" value="1"/>
</dbReference>
<evidence type="ECO:0000256" key="6">
    <source>
        <dbReference type="ARBA" id="ARBA00022737"/>
    </source>
</evidence>
<dbReference type="GO" id="GO:0007165">
    <property type="term" value="P:signal transduction"/>
    <property type="evidence" value="ECO:0007669"/>
    <property type="project" value="InterPro"/>
</dbReference>
<evidence type="ECO:0000256" key="9">
    <source>
        <dbReference type="ARBA" id="ARBA00023136"/>
    </source>
</evidence>
<dbReference type="SMART" id="SM00364">
    <property type="entry name" value="LRR_BAC"/>
    <property type="match status" value="6"/>
</dbReference>
<dbReference type="AlphaFoldDB" id="A0A1J1HJF0"/>
<keyword evidence="6" id="KW-0677">Repeat</keyword>
<comment type="similarity">
    <text evidence="2">Belongs to the Toll-like receptor family.</text>
</comment>
<keyword evidence="8" id="KW-0520">NAD</keyword>
<evidence type="ECO:0000313" key="15">
    <source>
        <dbReference type="EMBL" id="CRK88159.1"/>
    </source>
</evidence>
<evidence type="ECO:0000313" key="16">
    <source>
        <dbReference type="Proteomes" id="UP000183832"/>
    </source>
</evidence>
<feature type="domain" description="TIR" evidence="14">
    <location>
        <begin position="1017"/>
        <end position="1113"/>
    </location>
</feature>
<dbReference type="Pfam" id="PF01582">
    <property type="entry name" value="TIR"/>
    <property type="match status" value="2"/>
</dbReference>
<dbReference type="InterPro" id="IPR000483">
    <property type="entry name" value="Cys-rich_flank_reg_C"/>
</dbReference>
<dbReference type="GO" id="GO:0038023">
    <property type="term" value="F:signaling receptor activity"/>
    <property type="evidence" value="ECO:0007669"/>
    <property type="project" value="TreeGrafter"/>
</dbReference>
<dbReference type="PROSITE" id="PS50104">
    <property type="entry name" value="TIR"/>
    <property type="match status" value="2"/>
</dbReference>